<organism evidence="1 2">
    <name type="scientific">Sphingobacterium thalpophilum</name>
    <dbReference type="NCBI Taxonomy" id="259"/>
    <lineage>
        <taxon>Bacteria</taxon>
        <taxon>Pseudomonadati</taxon>
        <taxon>Bacteroidota</taxon>
        <taxon>Sphingobacteriia</taxon>
        <taxon>Sphingobacteriales</taxon>
        <taxon>Sphingobacteriaceae</taxon>
        <taxon>Sphingobacterium</taxon>
    </lineage>
</organism>
<dbReference type="AlphaFoldDB" id="A0A4U9VTL7"/>
<evidence type="ECO:0000313" key="2">
    <source>
        <dbReference type="Proteomes" id="UP000308196"/>
    </source>
</evidence>
<reference evidence="1 2" key="1">
    <citation type="submission" date="2019-05" db="EMBL/GenBank/DDBJ databases">
        <authorList>
            <consortium name="Pathogen Informatics"/>
        </authorList>
    </citation>
    <scope>NUCLEOTIDE SEQUENCE [LARGE SCALE GENOMIC DNA]</scope>
    <source>
        <strain evidence="1 2">NCTC11429</strain>
    </source>
</reference>
<name>A0A4U9VTL7_9SPHI</name>
<sequence length="63" mass="7532">MEYAISNGNIFDILGFELFADRKIIKNYILQYLKEWMGIGIEDTRYRGFMLSSWTSKDIQKRC</sequence>
<accession>A0A4U9VTL7</accession>
<dbReference type="EMBL" id="LR590484">
    <property type="protein sequence ID" value="VTR49232.1"/>
    <property type="molecule type" value="Genomic_DNA"/>
</dbReference>
<gene>
    <name evidence="1" type="ORF">NCTC11429_03840</name>
</gene>
<evidence type="ECO:0000313" key="1">
    <source>
        <dbReference type="EMBL" id="VTR49232.1"/>
    </source>
</evidence>
<protein>
    <submittedName>
        <fullName evidence="1">Uncharacterized protein</fullName>
    </submittedName>
</protein>
<dbReference type="STRING" id="1123265.GCA_000686625_05136"/>
<proteinExistence type="predicted"/>
<dbReference type="Proteomes" id="UP000308196">
    <property type="component" value="Chromosome"/>
</dbReference>
<dbReference type="KEGG" id="stha:NCTC11429_03840"/>